<dbReference type="GO" id="GO:0004519">
    <property type="term" value="F:endonuclease activity"/>
    <property type="evidence" value="ECO:0007669"/>
    <property type="project" value="UniProtKB-KW"/>
</dbReference>
<feature type="domain" description="LTD" evidence="2">
    <location>
        <begin position="16"/>
        <end position="153"/>
    </location>
</feature>
<name>A8G0C5_SHESH</name>
<dbReference type="InterPro" id="IPR036691">
    <property type="entry name" value="Endo/exonu/phosph_ase_sf"/>
</dbReference>
<dbReference type="NCBIfam" id="NF033681">
    <property type="entry name" value="ExeM_NucH_DNase"/>
    <property type="match status" value="1"/>
</dbReference>
<accession>A8G0C5</accession>
<dbReference type="PROSITE" id="PS51841">
    <property type="entry name" value="LTD"/>
    <property type="match status" value="1"/>
</dbReference>
<keyword evidence="1" id="KW-0732">Signal</keyword>
<dbReference type="EMBL" id="CP000821">
    <property type="protein sequence ID" value="ABV38548.1"/>
    <property type="molecule type" value="Genomic_DNA"/>
</dbReference>
<dbReference type="AlphaFoldDB" id="A8G0C5"/>
<dbReference type="PANTHER" id="PTHR42834">
    <property type="entry name" value="ENDONUCLEASE/EXONUCLEASE/PHOSPHATASE FAMILY PROTEIN (AFU_ORTHOLOGUE AFUA_3G09210)"/>
    <property type="match status" value="1"/>
</dbReference>
<sequence length="892" mass="96202" precursor="true">MDNVKRLSVLALAMAATMPAVANADILISEYVEGSGWNKAVEIYNSGSATVDLSGYSLVYYSKGETTPKTIIALDSTLAANAVKVISNKDSRNTISLDSAIDSRLATIYFNGDDKVGLIKDGTLVDILGEVGTTGDWAKDVTMERKADVTAASADYVQSQWTKKAKNTFSGLGARSGDFGGGSTPVEPAFSCVGEAITPIYDVQGSERKSPLIEDGKYASADEVTISGVVTARGESLFKGFYLQEVVGDGSPDTSDGVFVYLGEAAPEAIQPGVRVCVQGKVKDYYGLTQVDIKKDKKMDIGEIGQMPSPAPFYVAEGESLTQAMNRYEGMQIMLDAGSDMKVTRSFGYDYDSRRNNMVLSHKSPLMKPTQVFAPLSIEAIELQSANRSNELYVESDYKAKNGEVPYFPTFNAETGYIRIGDRVNNMTGMVSYSYGEPRLVVTNEIVAGDLVRVNERSDAPEVAYVGDIRVASFNVLNLFTSDSDIGGSLNPMCKDQADANASKGCGRGAHSLEDYQLQRTKIVNAITAMNADVIGLMEIENNGFGEHSSIQYLLNSLNAELPQEDAYAFIEPAPADKYQGEFIGTDAITVGILYRPAKVQPAVDALVIATPEQHAEAGVATRGEGAKVETSPSYDKYQRHSLAQTFMIHGEPLTVVVNHLKSKGSGCLEDWMEFSENKDPADLQGKCNEFRVSAAKVLGESLEDVEGGLLVIGDMNAYGQEDPIAVLTDYDASTSNRDLVTASWTSLNGEVYEQTGSVIDKGYGLINLSTLSHGTATFGYSYSGELGNLDHALANEVVADKLVAIEDWNINSLESNLFEYSSKYTGDLAKSENVFSSSDHDPVIIALTYPRCHKPGKGKGKGIGKGKGRNPWLGETCASWCEIKPSHPFCR</sequence>
<evidence type="ECO:0000259" key="2">
    <source>
        <dbReference type="PROSITE" id="PS51841"/>
    </source>
</evidence>
<feature type="signal peptide" evidence="1">
    <location>
        <begin position="1"/>
        <end position="22"/>
    </location>
</feature>
<dbReference type="PANTHER" id="PTHR42834:SF1">
    <property type="entry name" value="ENDONUCLEASE_EXONUCLEASE_PHOSPHATASE FAMILY PROTEIN (AFU_ORTHOLOGUE AFUA_3G09210)"/>
    <property type="match status" value="1"/>
</dbReference>
<keyword evidence="3" id="KW-0378">Hydrolase</keyword>
<dbReference type="SUPFAM" id="SSF56219">
    <property type="entry name" value="DNase I-like"/>
    <property type="match status" value="1"/>
</dbReference>
<proteinExistence type="predicted"/>
<feature type="chain" id="PRO_5002720151" evidence="1">
    <location>
        <begin position="23"/>
        <end position="892"/>
    </location>
</feature>
<keyword evidence="3" id="KW-0255">Endonuclease</keyword>
<dbReference type="KEGG" id="sse:Ssed_3944"/>
<dbReference type="Proteomes" id="UP000002015">
    <property type="component" value="Chromosome"/>
</dbReference>
<protein>
    <submittedName>
        <fullName evidence="3">Endonuclease/exonuclease/phosphatase</fullName>
    </submittedName>
</protein>
<organism evidence="3 4">
    <name type="scientific">Shewanella sediminis (strain HAW-EB3)</name>
    <dbReference type="NCBI Taxonomy" id="425104"/>
    <lineage>
        <taxon>Bacteria</taxon>
        <taxon>Pseudomonadati</taxon>
        <taxon>Pseudomonadota</taxon>
        <taxon>Gammaproteobacteria</taxon>
        <taxon>Alteromonadales</taxon>
        <taxon>Shewanellaceae</taxon>
        <taxon>Shewanella</taxon>
    </lineage>
</organism>
<dbReference type="CDD" id="cd04486">
    <property type="entry name" value="YhcR_OBF_like"/>
    <property type="match status" value="1"/>
</dbReference>
<dbReference type="OrthoDB" id="9800417at2"/>
<keyword evidence="4" id="KW-1185">Reference proteome</keyword>
<evidence type="ECO:0000256" key="1">
    <source>
        <dbReference type="SAM" id="SignalP"/>
    </source>
</evidence>
<keyword evidence="3" id="KW-0540">Nuclease</keyword>
<dbReference type="InterPro" id="IPR036415">
    <property type="entry name" value="Lamin_tail_dom_sf"/>
</dbReference>
<dbReference type="NCBIfam" id="NF033680">
    <property type="entry name" value="exonuc_ExeM-GG"/>
    <property type="match status" value="1"/>
</dbReference>
<keyword evidence="3" id="KW-0269">Exonuclease</keyword>
<dbReference type="Gene3D" id="3.60.10.10">
    <property type="entry name" value="Endonuclease/exonuclease/phosphatase"/>
    <property type="match status" value="1"/>
</dbReference>
<evidence type="ECO:0000313" key="4">
    <source>
        <dbReference type="Proteomes" id="UP000002015"/>
    </source>
</evidence>
<dbReference type="Pfam" id="PF00932">
    <property type="entry name" value="LTD"/>
    <property type="match status" value="1"/>
</dbReference>
<dbReference type="InterPro" id="IPR001322">
    <property type="entry name" value="Lamin_tail_dom"/>
</dbReference>
<dbReference type="STRING" id="425104.Ssed_3944"/>
<dbReference type="SUPFAM" id="SSF74853">
    <property type="entry name" value="Lamin A/C globular tail domain"/>
    <property type="match status" value="1"/>
</dbReference>
<dbReference type="RefSeq" id="WP_012144278.1">
    <property type="nucleotide sequence ID" value="NC_009831.1"/>
</dbReference>
<dbReference type="eggNOG" id="COG2374">
    <property type="taxonomic scope" value="Bacteria"/>
</dbReference>
<dbReference type="HOGENOM" id="CLU_006338_0_1_6"/>
<dbReference type="GO" id="GO:0004527">
    <property type="term" value="F:exonuclease activity"/>
    <property type="evidence" value="ECO:0007669"/>
    <property type="project" value="UniProtKB-KW"/>
</dbReference>
<evidence type="ECO:0000313" key="3">
    <source>
        <dbReference type="EMBL" id="ABV38548.1"/>
    </source>
</evidence>
<reference evidence="3 4" key="1">
    <citation type="submission" date="2007-08" db="EMBL/GenBank/DDBJ databases">
        <title>Complete sequence of Shewanella sediminis HAW-EB3.</title>
        <authorList>
            <consortium name="US DOE Joint Genome Institute"/>
            <person name="Copeland A."/>
            <person name="Lucas S."/>
            <person name="Lapidus A."/>
            <person name="Barry K."/>
            <person name="Glavina del Rio T."/>
            <person name="Dalin E."/>
            <person name="Tice H."/>
            <person name="Pitluck S."/>
            <person name="Chertkov O."/>
            <person name="Brettin T."/>
            <person name="Bruce D."/>
            <person name="Detter J.C."/>
            <person name="Han C."/>
            <person name="Schmutz J."/>
            <person name="Larimer F."/>
            <person name="Land M."/>
            <person name="Hauser L."/>
            <person name="Kyrpides N."/>
            <person name="Kim E."/>
            <person name="Zhao J.-S."/>
            <person name="Richardson P."/>
        </authorList>
    </citation>
    <scope>NUCLEOTIDE SEQUENCE [LARGE SCALE GENOMIC DNA]</scope>
    <source>
        <strain evidence="3 4">HAW-EB3</strain>
    </source>
</reference>
<dbReference type="InterPro" id="IPR047971">
    <property type="entry name" value="ExeM-like"/>
</dbReference>
<gene>
    <name evidence="3" type="ordered locus">Ssed_3944</name>
</gene>